<protein>
    <submittedName>
        <fullName evidence="1">Uncharacterized protein</fullName>
    </submittedName>
</protein>
<name>A0A6M3X5T9_9ZZZZ</name>
<sequence>MKTCPTCGRPEPEPIEDCEECKRMAKTTWIGEPPKCPKHSHLKGYTYGFDTDNNSLWTHNKFQPCLTEKVCEDDRKRGGSGVALVSCPCPKCSQRYKI</sequence>
<gene>
    <name evidence="1" type="ORF">MM171B02771_0003</name>
</gene>
<dbReference type="AlphaFoldDB" id="A0A6M3X5T9"/>
<evidence type="ECO:0000313" key="1">
    <source>
        <dbReference type="EMBL" id="QJH93112.1"/>
    </source>
</evidence>
<accession>A0A6M3X5T9</accession>
<dbReference type="EMBL" id="MT143947">
    <property type="protein sequence ID" value="QJH93112.1"/>
    <property type="molecule type" value="Genomic_DNA"/>
</dbReference>
<reference evidence="1" key="1">
    <citation type="submission" date="2020-03" db="EMBL/GenBank/DDBJ databases">
        <title>The deep terrestrial virosphere.</title>
        <authorList>
            <person name="Holmfeldt K."/>
            <person name="Nilsson E."/>
            <person name="Simone D."/>
            <person name="Lopez-Fernandez M."/>
            <person name="Wu X."/>
            <person name="de Brujin I."/>
            <person name="Lundin D."/>
            <person name="Andersson A."/>
            <person name="Bertilsson S."/>
            <person name="Dopson M."/>
        </authorList>
    </citation>
    <scope>NUCLEOTIDE SEQUENCE</scope>
    <source>
        <strain evidence="1">MM171B02771</strain>
    </source>
</reference>
<organism evidence="1">
    <name type="scientific">viral metagenome</name>
    <dbReference type="NCBI Taxonomy" id="1070528"/>
    <lineage>
        <taxon>unclassified sequences</taxon>
        <taxon>metagenomes</taxon>
        <taxon>organismal metagenomes</taxon>
    </lineage>
</organism>
<proteinExistence type="predicted"/>